<dbReference type="Proteomes" id="UP001155380">
    <property type="component" value="Unassembled WGS sequence"/>
</dbReference>
<dbReference type="AlphaFoldDB" id="A0AAJ1BZ77"/>
<evidence type="ECO:0000313" key="1">
    <source>
        <dbReference type="EMBL" id="MCO5958861.1"/>
    </source>
</evidence>
<gene>
    <name evidence="1" type="ORF">NBH21_18940</name>
</gene>
<organism evidence="1 2">
    <name type="scientific">Ciceribacter sichuanensis</name>
    <dbReference type="NCBI Taxonomy" id="2949647"/>
    <lineage>
        <taxon>Bacteria</taxon>
        <taxon>Pseudomonadati</taxon>
        <taxon>Pseudomonadota</taxon>
        <taxon>Alphaproteobacteria</taxon>
        <taxon>Hyphomicrobiales</taxon>
        <taxon>Rhizobiaceae</taxon>
        <taxon>Ciceribacter</taxon>
    </lineage>
</organism>
<comment type="caution">
    <text evidence="1">The sequence shown here is derived from an EMBL/GenBank/DDBJ whole genome shotgun (WGS) entry which is preliminary data.</text>
</comment>
<name>A0AAJ1BZ77_9HYPH</name>
<evidence type="ECO:0000313" key="2">
    <source>
        <dbReference type="Proteomes" id="UP001155380"/>
    </source>
</evidence>
<dbReference type="EMBL" id="JAMXLX010000006">
    <property type="protein sequence ID" value="MCO5958861.1"/>
    <property type="molecule type" value="Genomic_DNA"/>
</dbReference>
<protein>
    <submittedName>
        <fullName evidence="1">Uncharacterized protein</fullName>
    </submittedName>
</protein>
<sequence>MSKSRSAMSQLATPALATAGLPKLRVLGTATSLLEGLRSGGSYWQRANSIAVWNTTIDEHNYLVRRWMQFVGR</sequence>
<dbReference type="RefSeq" id="WP_250912970.1">
    <property type="nucleotide sequence ID" value="NZ_JAMXLX010000006.1"/>
</dbReference>
<reference evidence="1" key="1">
    <citation type="submission" date="2022-06" db="EMBL/GenBank/DDBJ databases">
        <authorList>
            <person name="Sun Q."/>
        </authorList>
    </citation>
    <scope>NUCLEOTIDE SEQUENCE</scope>
    <source>
        <strain evidence="1">S101</strain>
    </source>
</reference>
<accession>A0AAJ1BZ77</accession>
<proteinExistence type="predicted"/>